<evidence type="ECO:0008006" key="12">
    <source>
        <dbReference type="Google" id="ProtNLM"/>
    </source>
</evidence>
<comment type="subcellular location">
    <subcellularLocation>
        <location evidence="1">Membrane</location>
        <topology evidence="1">Multi-pass membrane protein</topology>
    </subcellularLocation>
</comment>
<proteinExistence type="predicted"/>
<feature type="domain" description="DUF2421" evidence="7">
    <location>
        <begin position="781"/>
        <end position="1058"/>
    </location>
</feature>
<sequence>MSQDRNGDEKVVKNHDTSKTDAKRSLGHKLWTELPVWLQLSLTSRRAWKNFIRSMIATFGTLVLMLAQPSLNVLGQAAFFGLIMSQMLPPYMPVSLYAFALITLAIGLLTGWAWGCAAMAAAIRARSQVLLARETETAEAGYNHNANIDVQYQKSIFEGAFLDPASSAVFGVFLFIGAYTLGFVRASKPRLTLACVFGTIILDIMCSYGALFPFAQYTLARQLLLPASCYMAIALASIVLLFPQTMNALLTQGIADKMLTTTRSILRLQDDVLSTSTRDEARWSELAKQGHGLRAAHARATNELGGQVAMLQLEISHGQLGPGDVAKVYEKAKELGTKAFALASFVMLQNERMETIKKHTNRPGGRPMEHAKMAFRTMEKHRHPGTAMDELLPILADCTSDLRAAANAAFDKILTWLHEMNHTRWGGSPSGTIEERTQSLETLRSALREFRETKHFLLLDPYRFAFDESGQIRTTHVKAMRFSARDLFRCYVLTSSLISFSTVLVEFCQLLLDFEQATPKAKFQLPTKFAQMLIHSANEKSAGGNPLDMGAKDLNEHANVNEDTRPEESSETLVEKKERRIRTYAKDPDAGDPRNGVQKFGRSLHAVWHTLSSPNGIFALKYGLVSVALWIPQVCHSSAYFVYSNRGLWALIMAQTGLGVFTGEQISTFFLRMAGTCAGLVVGMVTWYVGSGHGPGNPYGVAASTMFFIAPFLYLRIAAPPPAMVFFLMTGVTITFTVGYSWVDEHVYQTANQGSGAALAGRRALLVIIGFTAGFIVMLFPKPTSARQIVRLNLSRCIADTSDLYGRVLTGIEEEAEDVEDGILEVSQGKGLKEERKDVKERQDRYRKQFLRIIGRMQVLQQQMGFASAEPGLKGPWPKAAYQEVYAVLEHVVSSLALLSGAYARLEPQWAKNLAERSDMMHPAFIADCLALFSIVHQSLRTGKPLPPTIPIFERLAYHQTRHPMFRLQARGPTTATTTIPAEDNDDENDGVTTGSDVDRLSIMEDDKAIENLGRPLTWDIAHDEQLSVFATANVALVHIVVGLDRLQRAVVELVGETVLGDGFDRAVARWGKREVDDV</sequence>
<feature type="transmembrane region" description="Helical" evidence="6">
    <location>
        <begin position="696"/>
        <end position="715"/>
    </location>
</feature>
<dbReference type="InterPro" id="IPR018823">
    <property type="entry name" value="ArAE_2_N"/>
</dbReference>
<evidence type="ECO:0000256" key="2">
    <source>
        <dbReference type="ARBA" id="ARBA00022692"/>
    </source>
</evidence>
<feature type="domain" description="Integral membrane bound transporter" evidence="9">
    <location>
        <begin position="643"/>
        <end position="777"/>
    </location>
</feature>
<protein>
    <recommendedName>
        <fullName evidence="12">ER transporter 6TM N-terminal domain-containing protein</fullName>
    </recommendedName>
</protein>
<dbReference type="Pfam" id="PF10334">
    <property type="entry name" value="BRE4"/>
    <property type="match status" value="1"/>
</dbReference>
<evidence type="ECO:0000313" key="11">
    <source>
        <dbReference type="Proteomes" id="UP000193986"/>
    </source>
</evidence>
<dbReference type="PANTHER" id="PTHR37994">
    <property type="entry name" value="ARAE_2_N DOMAIN-CONTAINING PROTEIN-RELATED"/>
    <property type="match status" value="1"/>
</dbReference>
<organism evidence="10 11">
    <name type="scientific">Naematelia encephala</name>
    <dbReference type="NCBI Taxonomy" id="71784"/>
    <lineage>
        <taxon>Eukaryota</taxon>
        <taxon>Fungi</taxon>
        <taxon>Dikarya</taxon>
        <taxon>Basidiomycota</taxon>
        <taxon>Agaricomycotina</taxon>
        <taxon>Tremellomycetes</taxon>
        <taxon>Tremellales</taxon>
        <taxon>Naemateliaceae</taxon>
        <taxon>Naematelia</taxon>
    </lineage>
</organism>
<feature type="transmembrane region" description="Helical" evidence="6">
    <location>
        <begin position="96"/>
        <end position="123"/>
    </location>
</feature>
<evidence type="ECO:0000259" key="9">
    <source>
        <dbReference type="Pfam" id="PF13515"/>
    </source>
</evidence>
<comment type="caution">
    <text evidence="10">The sequence shown here is derived from an EMBL/GenBank/DDBJ whole genome shotgun (WGS) entry which is preliminary data.</text>
</comment>
<keyword evidence="2 6" id="KW-0812">Transmembrane</keyword>
<feature type="transmembrane region" description="Helical" evidence="6">
    <location>
        <begin position="223"/>
        <end position="242"/>
    </location>
</feature>
<feature type="transmembrane region" description="Helical" evidence="6">
    <location>
        <begin position="669"/>
        <end position="690"/>
    </location>
</feature>
<evidence type="ECO:0000313" key="10">
    <source>
        <dbReference type="EMBL" id="ORY33700.1"/>
    </source>
</evidence>
<feature type="transmembrane region" description="Helical" evidence="6">
    <location>
        <begin position="763"/>
        <end position="781"/>
    </location>
</feature>
<dbReference type="GO" id="GO:0016020">
    <property type="term" value="C:membrane"/>
    <property type="evidence" value="ECO:0007669"/>
    <property type="project" value="UniProtKB-SubCell"/>
</dbReference>
<evidence type="ECO:0000256" key="1">
    <source>
        <dbReference type="ARBA" id="ARBA00004141"/>
    </source>
</evidence>
<evidence type="ECO:0000259" key="8">
    <source>
        <dbReference type="Pfam" id="PF10337"/>
    </source>
</evidence>
<dbReference type="Proteomes" id="UP000193986">
    <property type="component" value="Unassembled WGS sequence"/>
</dbReference>
<dbReference type="OrthoDB" id="2274698at2759"/>
<dbReference type="InterPro" id="IPR018820">
    <property type="entry name" value="BRE4-related_DUF2421"/>
</dbReference>
<feature type="transmembrane region" description="Helical" evidence="6">
    <location>
        <begin position="165"/>
        <end position="184"/>
    </location>
</feature>
<evidence type="ECO:0000256" key="3">
    <source>
        <dbReference type="ARBA" id="ARBA00022989"/>
    </source>
</evidence>
<feature type="transmembrane region" description="Helical" evidence="6">
    <location>
        <begin position="722"/>
        <end position="743"/>
    </location>
</feature>
<reference evidence="10 11" key="1">
    <citation type="submission" date="2016-07" db="EMBL/GenBank/DDBJ databases">
        <title>Pervasive Adenine N6-methylation of Active Genes in Fungi.</title>
        <authorList>
            <consortium name="DOE Joint Genome Institute"/>
            <person name="Mondo S.J."/>
            <person name="Dannebaum R.O."/>
            <person name="Kuo R.C."/>
            <person name="Labutti K."/>
            <person name="Haridas S."/>
            <person name="Kuo A."/>
            <person name="Salamov A."/>
            <person name="Ahrendt S.R."/>
            <person name="Lipzen A."/>
            <person name="Sullivan W."/>
            <person name="Andreopoulos W.B."/>
            <person name="Clum A."/>
            <person name="Lindquist E."/>
            <person name="Daum C."/>
            <person name="Ramamoorthy G.K."/>
            <person name="Gryganskyi A."/>
            <person name="Culley D."/>
            <person name="Magnuson J.K."/>
            <person name="James T.Y."/>
            <person name="O'Malley M.A."/>
            <person name="Stajich J.E."/>
            <person name="Spatafora J.W."/>
            <person name="Visel A."/>
            <person name="Grigoriev I.V."/>
        </authorList>
    </citation>
    <scope>NUCLEOTIDE SEQUENCE [LARGE SCALE GENOMIC DNA]</scope>
    <source>
        <strain evidence="10 11">68-887.2</strain>
    </source>
</reference>
<evidence type="ECO:0000259" key="7">
    <source>
        <dbReference type="Pfam" id="PF10334"/>
    </source>
</evidence>
<dbReference type="STRING" id="71784.A0A1Y2BGJ8"/>
<feature type="transmembrane region" description="Helical" evidence="6">
    <location>
        <begin position="191"/>
        <end position="211"/>
    </location>
</feature>
<feature type="transmembrane region" description="Helical" evidence="6">
    <location>
        <begin position="73"/>
        <end position="89"/>
    </location>
</feature>
<dbReference type="InterPro" id="IPR049453">
    <property type="entry name" value="Memb_transporter_dom"/>
</dbReference>
<keyword evidence="4 6" id="KW-0472">Membrane</keyword>
<dbReference type="EMBL" id="MCFC01000005">
    <property type="protein sequence ID" value="ORY33700.1"/>
    <property type="molecule type" value="Genomic_DNA"/>
</dbReference>
<dbReference type="PANTHER" id="PTHR37994:SF3">
    <property type="entry name" value="ER TRANSPORTER 6TM N-TERMINAL DOMAIN-CONTAINING PROTEIN"/>
    <property type="match status" value="1"/>
</dbReference>
<feature type="domain" description="Putative ER transporter 6TM N-terminal" evidence="8">
    <location>
        <begin position="34"/>
        <end position="453"/>
    </location>
</feature>
<evidence type="ECO:0000256" key="6">
    <source>
        <dbReference type="SAM" id="Phobius"/>
    </source>
</evidence>
<keyword evidence="11" id="KW-1185">Reference proteome</keyword>
<evidence type="ECO:0000256" key="5">
    <source>
        <dbReference type="SAM" id="MobiDB-lite"/>
    </source>
</evidence>
<keyword evidence="3 6" id="KW-1133">Transmembrane helix</keyword>
<accession>A0A1Y2BGJ8</accession>
<dbReference type="Pfam" id="PF13515">
    <property type="entry name" value="FUSC_2"/>
    <property type="match status" value="1"/>
</dbReference>
<evidence type="ECO:0000256" key="4">
    <source>
        <dbReference type="ARBA" id="ARBA00023136"/>
    </source>
</evidence>
<name>A0A1Y2BGJ8_9TREE</name>
<dbReference type="AlphaFoldDB" id="A0A1Y2BGJ8"/>
<gene>
    <name evidence="10" type="ORF">BCR39DRAFT_592676</name>
</gene>
<feature type="region of interest" description="Disordered" evidence="5">
    <location>
        <begin position="973"/>
        <end position="996"/>
    </location>
</feature>
<feature type="region of interest" description="Disordered" evidence="5">
    <location>
        <begin position="1"/>
        <end position="20"/>
    </location>
</feature>
<dbReference type="InParanoid" id="A0A1Y2BGJ8"/>
<dbReference type="Pfam" id="PF10337">
    <property type="entry name" value="ArAE_2_N"/>
    <property type="match status" value="1"/>
</dbReference>